<organism evidence="1 2">
    <name type="scientific">Halocaridina rubra</name>
    <name type="common">Hawaiian red shrimp</name>
    <dbReference type="NCBI Taxonomy" id="373956"/>
    <lineage>
        <taxon>Eukaryota</taxon>
        <taxon>Metazoa</taxon>
        <taxon>Ecdysozoa</taxon>
        <taxon>Arthropoda</taxon>
        <taxon>Crustacea</taxon>
        <taxon>Multicrustacea</taxon>
        <taxon>Malacostraca</taxon>
        <taxon>Eumalacostraca</taxon>
        <taxon>Eucarida</taxon>
        <taxon>Decapoda</taxon>
        <taxon>Pleocyemata</taxon>
        <taxon>Caridea</taxon>
        <taxon>Atyoidea</taxon>
        <taxon>Atyidae</taxon>
        <taxon>Halocaridina</taxon>
    </lineage>
</organism>
<proteinExistence type="predicted"/>
<dbReference type="AlphaFoldDB" id="A0AAN8ZSK8"/>
<accession>A0AAN8ZSK8</accession>
<gene>
    <name evidence="1" type="ORF">SK128_001351</name>
</gene>
<keyword evidence="2" id="KW-1185">Reference proteome</keyword>
<dbReference type="Proteomes" id="UP001381693">
    <property type="component" value="Unassembled WGS sequence"/>
</dbReference>
<reference evidence="1 2" key="1">
    <citation type="submission" date="2023-11" db="EMBL/GenBank/DDBJ databases">
        <title>Halocaridina rubra genome assembly.</title>
        <authorList>
            <person name="Smith C."/>
        </authorList>
    </citation>
    <scope>NUCLEOTIDE SEQUENCE [LARGE SCALE GENOMIC DNA]</scope>
    <source>
        <strain evidence="1">EP-1</strain>
        <tissue evidence="1">Whole</tissue>
    </source>
</reference>
<evidence type="ECO:0000313" key="1">
    <source>
        <dbReference type="EMBL" id="KAK7066831.1"/>
    </source>
</evidence>
<sequence>MLEILASPMQHSASIGACVGLCWRFSPTPCNTVPTSVPLSDSVGDSHKPYATQCQLRCMCRILLEILASPMQHSASIAPCSTVPASVPVSDYVRDFHQSHATQCQHRCLSRIMLEILTSPVPHSASIGACVGLCWRFSPAPCNTLPASVPVSDYVGDSRQLHATQCQHRCFCRIMLEILASPMQLSASIGVTVGLCWRFSPTLCHTVPASVPVSDYVGDSRQPHATQCQHRCLCRLMLELLASPMQHNASIGASVGLCWRFSPATCNTMSASLPVSDYVGDSHQPHATQCQHRCLCRIMLEILASHMQHNVSIVACVGLCWRFSPTPCNTMPASVPLSDTVVDISTSSDFCAAGNQHQQKE</sequence>
<name>A0AAN8ZSK8_HALRR</name>
<protein>
    <submittedName>
        <fullName evidence="1">Uncharacterized protein</fullName>
    </submittedName>
</protein>
<evidence type="ECO:0000313" key="2">
    <source>
        <dbReference type="Proteomes" id="UP001381693"/>
    </source>
</evidence>
<comment type="caution">
    <text evidence="1">The sequence shown here is derived from an EMBL/GenBank/DDBJ whole genome shotgun (WGS) entry which is preliminary data.</text>
</comment>
<dbReference type="EMBL" id="JAXCGZ010019003">
    <property type="protein sequence ID" value="KAK7066831.1"/>
    <property type="molecule type" value="Genomic_DNA"/>
</dbReference>